<gene>
    <name evidence="1" type="ORF">EV138_5721</name>
</gene>
<dbReference type="InterPro" id="IPR029058">
    <property type="entry name" value="AB_hydrolase_fold"/>
</dbReference>
<reference evidence="1 2" key="1">
    <citation type="submission" date="2019-03" db="EMBL/GenBank/DDBJ databases">
        <title>Genomic Encyclopedia of Type Strains, Phase III (KMG-III): the genomes of soil and plant-associated and newly described type strains.</title>
        <authorList>
            <person name="Whitman W."/>
        </authorList>
    </citation>
    <scope>NUCLEOTIDE SEQUENCE [LARGE SCALE GENOMIC DNA]</scope>
    <source>
        <strain evidence="1 2">VKM Ac-2575</strain>
    </source>
</reference>
<accession>A0A4R7SWN6</accession>
<proteinExistence type="predicted"/>
<sequence length="171" mass="18102">MNSTPRTAAVQLRGPSGPIWARLYRPPPGEDLQPPLLVVLSDDSEPEELARRCEQLCLRGRLVVLTCPIPPIPETPTPDRPPADPPYDGTVAVPPYDVTVAVPPYDGAVAAARAVVGWAADHAGELEADPARLYLAGSGTAAAVAVEIARLAADEGWPDLTLYDLLEGTPR</sequence>
<dbReference type="EMBL" id="SOCE01000002">
    <property type="protein sequence ID" value="TDU83259.1"/>
    <property type="molecule type" value="Genomic_DNA"/>
</dbReference>
<evidence type="ECO:0000313" key="1">
    <source>
        <dbReference type="EMBL" id="TDU83259.1"/>
    </source>
</evidence>
<comment type="caution">
    <text evidence="1">The sequence shown here is derived from an EMBL/GenBank/DDBJ whole genome shotgun (WGS) entry which is preliminary data.</text>
</comment>
<dbReference type="Proteomes" id="UP000295151">
    <property type="component" value="Unassembled WGS sequence"/>
</dbReference>
<dbReference type="RefSeq" id="WP_133982374.1">
    <property type="nucleotide sequence ID" value="NZ_SOCE01000002.1"/>
</dbReference>
<dbReference type="AlphaFoldDB" id="A0A4R7SWN6"/>
<dbReference type="SUPFAM" id="SSF53474">
    <property type="entry name" value="alpha/beta-Hydrolases"/>
    <property type="match status" value="1"/>
</dbReference>
<protein>
    <recommendedName>
        <fullName evidence="3">Alpha/beta hydrolase family protein</fullName>
    </recommendedName>
</protein>
<evidence type="ECO:0008006" key="3">
    <source>
        <dbReference type="Google" id="ProtNLM"/>
    </source>
</evidence>
<keyword evidence="2" id="KW-1185">Reference proteome</keyword>
<organism evidence="1 2">
    <name type="scientific">Kribbella voronezhensis</name>
    <dbReference type="NCBI Taxonomy" id="2512212"/>
    <lineage>
        <taxon>Bacteria</taxon>
        <taxon>Bacillati</taxon>
        <taxon>Actinomycetota</taxon>
        <taxon>Actinomycetes</taxon>
        <taxon>Propionibacteriales</taxon>
        <taxon>Kribbellaceae</taxon>
        <taxon>Kribbella</taxon>
    </lineage>
</organism>
<name>A0A4R7SWN6_9ACTN</name>
<dbReference type="Gene3D" id="3.40.50.1820">
    <property type="entry name" value="alpha/beta hydrolase"/>
    <property type="match status" value="1"/>
</dbReference>
<evidence type="ECO:0000313" key="2">
    <source>
        <dbReference type="Proteomes" id="UP000295151"/>
    </source>
</evidence>
<dbReference type="OrthoDB" id="9803828at2"/>